<feature type="signal peptide" evidence="5">
    <location>
        <begin position="1"/>
        <end position="24"/>
    </location>
</feature>
<name>A0A6B3SML5_9BURK</name>
<dbReference type="Gene3D" id="3.40.190.10">
    <property type="entry name" value="Periplasmic binding protein-like II"/>
    <property type="match status" value="1"/>
</dbReference>
<dbReference type="SUPFAM" id="SSF53850">
    <property type="entry name" value="Periplasmic binding protein-like II"/>
    <property type="match status" value="1"/>
</dbReference>
<organism evidence="7 8">
    <name type="scientific">Noviherbaspirillum galbum</name>
    <dbReference type="NCBI Taxonomy" id="2709383"/>
    <lineage>
        <taxon>Bacteria</taxon>
        <taxon>Pseudomonadati</taxon>
        <taxon>Pseudomonadota</taxon>
        <taxon>Betaproteobacteria</taxon>
        <taxon>Burkholderiales</taxon>
        <taxon>Oxalobacteraceae</taxon>
        <taxon>Noviherbaspirillum</taxon>
    </lineage>
</organism>
<feature type="domain" description="Solute-binding protein family 5" evidence="6">
    <location>
        <begin position="75"/>
        <end position="507"/>
    </location>
</feature>
<dbReference type="PANTHER" id="PTHR30290:SF10">
    <property type="entry name" value="PERIPLASMIC OLIGOPEPTIDE-BINDING PROTEIN-RELATED"/>
    <property type="match status" value="1"/>
</dbReference>
<evidence type="ECO:0000256" key="2">
    <source>
        <dbReference type="ARBA" id="ARBA00005695"/>
    </source>
</evidence>
<proteinExistence type="inferred from homology"/>
<keyword evidence="8" id="KW-1185">Reference proteome</keyword>
<dbReference type="Proteomes" id="UP000482155">
    <property type="component" value="Unassembled WGS sequence"/>
</dbReference>
<dbReference type="EMBL" id="JAAIVB010000037">
    <property type="protein sequence ID" value="NEX61698.1"/>
    <property type="molecule type" value="Genomic_DNA"/>
</dbReference>
<evidence type="ECO:0000313" key="8">
    <source>
        <dbReference type="Proteomes" id="UP000482155"/>
    </source>
</evidence>
<dbReference type="PIRSF" id="PIRSF002741">
    <property type="entry name" value="MppA"/>
    <property type="match status" value="1"/>
</dbReference>
<dbReference type="InterPro" id="IPR000914">
    <property type="entry name" value="SBP_5_dom"/>
</dbReference>
<comment type="similarity">
    <text evidence="2">Belongs to the bacterial solute-binding protein 5 family.</text>
</comment>
<keyword evidence="3" id="KW-0813">Transport</keyword>
<evidence type="ECO:0000256" key="1">
    <source>
        <dbReference type="ARBA" id="ARBA00004196"/>
    </source>
</evidence>
<dbReference type="GO" id="GO:1904680">
    <property type="term" value="F:peptide transmembrane transporter activity"/>
    <property type="evidence" value="ECO:0007669"/>
    <property type="project" value="TreeGrafter"/>
</dbReference>
<dbReference type="GO" id="GO:0030288">
    <property type="term" value="C:outer membrane-bounded periplasmic space"/>
    <property type="evidence" value="ECO:0007669"/>
    <property type="project" value="UniProtKB-ARBA"/>
</dbReference>
<protein>
    <submittedName>
        <fullName evidence="7">Heme-binding protein</fullName>
    </submittedName>
</protein>
<evidence type="ECO:0000259" key="6">
    <source>
        <dbReference type="Pfam" id="PF00496"/>
    </source>
</evidence>
<dbReference type="PANTHER" id="PTHR30290">
    <property type="entry name" value="PERIPLASMIC BINDING COMPONENT OF ABC TRANSPORTER"/>
    <property type="match status" value="1"/>
</dbReference>
<evidence type="ECO:0000256" key="3">
    <source>
        <dbReference type="ARBA" id="ARBA00022448"/>
    </source>
</evidence>
<keyword evidence="4 5" id="KW-0732">Signal</keyword>
<dbReference type="GO" id="GO:0015833">
    <property type="term" value="P:peptide transport"/>
    <property type="evidence" value="ECO:0007669"/>
    <property type="project" value="TreeGrafter"/>
</dbReference>
<reference evidence="7 8" key="1">
    <citation type="submission" date="2020-02" db="EMBL/GenBank/DDBJ databases">
        <authorList>
            <person name="Kim M.K."/>
        </authorList>
    </citation>
    <scope>NUCLEOTIDE SEQUENCE [LARGE SCALE GENOMIC DNA]</scope>
    <source>
        <strain evidence="7 8">17J57-3</strain>
    </source>
</reference>
<dbReference type="InterPro" id="IPR030678">
    <property type="entry name" value="Peptide/Ni-bd"/>
</dbReference>
<comment type="subcellular location">
    <subcellularLocation>
        <location evidence="1">Cell envelope</location>
    </subcellularLocation>
</comment>
<dbReference type="Gene3D" id="3.10.105.10">
    <property type="entry name" value="Dipeptide-binding Protein, Domain 3"/>
    <property type="match status" value="1"/>
</dbReference>
<dbReference type="InterPro" id="IPR039424">
    <property type="entry name" value="SBP_5"/>
</dbReference>
<dbReference type="GO" id="GO:0043190">
    <property type="term" value="C:ATP-binding cassette (ABC) transporter complex"/>
    <property type="evidence" value="ECO:0007669"/>
    <property type="project" value="InterPro"/>
</dbReference>
<sequence length="590" mass="65804">MKQAMRYAMMTMAALCLAPGAASAKADPAKVIRQSLEAADDGFDTQKTANLYSTWIGEAIYDSLLAYDYLARPAKLMPGAAEAMPTVSEDGKVYTFKLKKGIYFAPDEAFKGVKRELTANDFIYTIKRLFDPAVRSPVQSPFVGKIVGLDAYAEQAKKSGRFDYDAPVEGLQAPDRYTLVIKLTAPDQTLNYLLANSHTGAMAREAIDYYGSDTGRHPVGSGPYFLKSYTPRSKIVLEANPYYRGFTWNFQSSGEPGDDKIIKEMKGKDMPQIGRVEVDIIEEDQARWLSFDSGQHDMAELADPASPRVLVKGKLRPEYAAKGFQLYRYAEPGITHTFINMKDPTLGGFGKDRIALRRALALAYRVDDEIDQVRFGQAIRAQSNLAPGIVGYDPAYRNSIAYDPVLAAKLLDHFGYKKGADGFRTMPDGKPLVVKINAQAHARDKARMEIWKRSLDAIGVRSDFQVSSFADNLKAAYRCEVAMWGLGGTASIPDGIDALETFYGPNAYQGNLGCYQSKEFDSAFEKARIMPDGPERQALFIKMSRILEADTPDILHLWRIRNWVTQPHVKGFKKHPIHHADWVFLDVEKK</sequence>
<dbReference type="AlphaFoldDB" id="A0A6B3SML5"/>
<evidence type="ECO:0000256" key="5">
    <source>
        <dbReference type="SAM" id="SignalP"/>
    </source>
</evidence>
<comment type="caution">
    <text evidence="7">The sequence shown here is derived from an EMBL/GenBank/DDBJ whole genome shotgun (WGS) entry which is preliminary data.</text>
</comment>
<gene>
    <name evidence="7" type="ORF">G3574_11460</name>
</gene>
<accession>A0A6B3SML5</accession>
<feature type="chain" id="PRO_5025356012" evidence="5">
    <location>
        <begin position="25"/>
        <end position="590"/>
    </location>
</feature>
<dbReference type="Pfam" id="PF00496">
    <property type="entry name" value="SBP_bac_5"/>
    <property type="match status" value="1"/>
</dbReference>
<evidence type="ECO:0000313" key="7">
    <source>
        <dbReference type="EMBL" id="NEX61698.1"/>
    </source>
</evidence>
<evidence type="ECO:0000256" key="4">
    <source>
        <dbReference type="ARBA" id="ARBA00022729"/>
    </source>
</evidence>